<feature type="compositionally biased region" description="Basic residues" evidence="1">
    <location>
        <begin position="139"/>
        <end position="148"/>
    </location>
</feature>
<feature type="region of interest" description="Disordered" evidence="1">
    <location>
        <begin position="348"/>
        <end position="370"/>
    </location>
</feature>
<keyword evidence="2" id="KW-0812">Transmembrane</keyword>
<evidence type="ECO:0000313" key="4">
    <source>
        <dbReference type="Proteomes" id="UP001367676"/>
    </source>
</evidence>
<keyword evidence="4" id="KW-1185">Reference proteome</keyword>
<proteinExistence type="predicted"/>
<dbReference type="AlphaFoldDB" id="A0AAN9YBC8"/>
<evidence type="ECO:0000313" key="3">
    <source>
        <dbReference type="EMBL" id="KAK7605284.1"/>
    </source>
</evidence>
<gene>
    <name evidence="3" type="ORF">V9T40_007142</name>
</gene>
<protein>
    <submittedName>
        <fullName evidence="3">Uncharacterized protein</fullName>
    </submittedName>
</protein>
<sequence>MLHQPDRLLHISSSLLRRIVLPSPDSGASSSTTSLAQPQHTIPPSTESLIRVAATKPRLYSVRSFTTSSQRQITHHDPKDAQKIQRVRLRTSIAALETLTYLCLFFFIFFCFPPNASCRRLNSSSVEEHPRAASSGARTRAKTRKKNGRTSGGDGDAMAGGVEGAGKVESVKNIRRERFVCTACGLSRRLAGDDTRSRVSHRDDDDEVRLGFLSHARKMMAPPSTEWTGWGRKRVNFFEANGGGDSSDGGGGSSSHSSRTTWEYFSFDNVSPHNNVLKEEKSTRKVGSRPSTPRSAACGNLLFWPVTLVDYLLGPSHFVMASLTHVAIKRTSERKTVPVSATPAHTYYPGYGEDEAADTGSEEGGKINYL</sequence>
<dbReference type="Proteomes" id="UP001367676">
    <property type="component" value="Unassembled WGS sequence"/>
</dbReference>
<feature type="transmembrane region" description="Helical" evidence="2">
    <location>
        <begin position="93"/>
        <end position="110"/>
    </location>
</feature>
<comment type="caution">
    <text evidence="3">The sequence shown here is derived from an EMBL/GenBank/DDBJ whole genome shotgun (WGS) entry which is preliminary data.</text>
</comment>
<feature type="compositionally biased region" description="Acidic residues" evidence="1">
    <location>
        <begin position="352"/>
        <end position="361"/>
    </location>
</feature>
<evidence type="ECO:0000256" key="1">
    <source>
        <dbReference type="SAM" id="MobiDB-lite"/>
    </source>
</evidence>
<keyword evidence="2" id="KW-0472">Membrane</keyword>
<dbReference type="EMBL" id="JBBCAQ010000002">
    <property type="protein sequence ID" value="KAK7605284.1"/>
    <property type="molecule type" value="Genomic_DNA"/>
</dbReference>
<evidence type="ECO:0000256" key="2">
    <source>
        <dbReference type="SAM" id="Phobius"/>
    </source>
</evidence>
<name>A0AAN9YBC8_9HEMI</name>
<keyword evidence="2" id="KW-1133">Transmembrane helix</keyword>
<organism evidence="3 4">
    <name type="scientific">Parthenolecanium corni</name>
    <dbReference type="NCBI Taxonomy" id="536013"/>
    <lineage>
        <taxon>Eukaryota</taxon>
        <taxon>Metazoa</taxon>
        <taxon>Ecdysozoa</taxon>
        <taxon>Arthropoda</taxon>
        <taxon>Hexapoda</taxon>
        <taxon>Insecta</taxon>
        <taxon>Pterygota</taxon>
        <taxon>Neoptera</taxon>
        <taxon>Paraneoptera</taxon>
        <taxon>Hemiptera</taxon>
        <taxon>Sternorrhyncha</taxon>
        <taxon>Coccoidea</taxon>
        <taxon>Coccidae</taxon>
        <taxon>Parthenolecanium</taxon>
    </lineage>
</organism>
<feature type="region of interest" description="Disordered" evidence="1">
    <location>
        <begin position="122"/>
        <end position="161"/>
    </location>
</feature>
<accession>A0AAN9YBC8</accession>
<reference evidence="3 4" key="1">
    <citation type="submission" date="2024-03" db="EMBL/GenBank/DDBJ databases">
        <title>Adaptation during the transition from Ophiocordyceps entomopathogen to insect associate is accompanied by gene loss and intensified selection.</title>
        <authorList>
            <person name="Ward C.M."/>
            <person name="Onetto C.A."/>
            <person name="Borneman A.R."/>
        </authorList>
    </citation>
    <scope>NUCLEOTIDE SEQUENCE [LARGE SCALE GENOMIC DNA]</scope>
    <source>
        <strain evidence="3">AWRI1</strain>
        <tissue evidence="3">Single Adult Female</tissue>
    </source>
</reference>